<dbReference type="GO" id="GO:0016020">
    <property type="term" value="C:membrane"/>
    <property type="evidence" value="ECO:0007669"/>
    <property type="project" value="TreeGrafter"/>
</dbReference>
<dbReference type="GO" id="GO:0005737">
    <property type="term" value="C:cytoplasm"/>
    <property type="evidence" value="ECO:0007669"/>
    <property type="project" value="TreeGrafter"/>
</dbReference>
<dbReference type="OrthoDB" id="3027102at2759"/>
<dbReference type="InterPro" id="IPR027417">
    <property type="entry name" value="P-loop_NTPase"/>
</dbReference>
<comment type="caution">
    <text evidence="6">The sequence shown here is derived from an EMBL/GenBank/DDBJ whole genome shotgun (WGS) entry which is preliminary data.</text>
</comment>
<keyword evidence="3 4" id="KW-0009">Actin-binding</keyword>
<feature type="non-terminal residue" evidence="6">
    <location>
        <position position="83"/>
    </location>
</feature>
<reference evidence="7" key="1">
    <citation type="submission" date="2017-02" db="EMBL/GenBank/DDBJ databases">
        <authorList>
            <person name="Tafer H."/>
            <person name="Lopandic K."/>
        </authorList>
    </citation>
    <scope>NUCLEOTIDE SEQUENCE [LARGE SCALE GENOMIC DNA]</scope>
    <source>
        <strain evidence="7">CBS 366.77</strain>
    </source>
</reference>
<evidence type="ECO:0000256" key="2">
    <source>
        <dbReference type="ARBA" id="ARBA00022840"/>
    </source>
</evidence>
<dbReference type="GO" id="GO:0016459">
    <property type="term" value="C:myosin complex"/>
    <property type="evidence" value="ECO:0007669"/>
    <property type="project" value="UniProtKB-KW"/>
</dbReference>
<evidence type="ECO:0000256" key="3">
    <source>
        <dbReference type="ARBA" id="ARBA00023203"/>
    </source>
</evidence>
<evidence type="ECO:0000259" key="5">
    <source>
        <dbReference type="PROSITE" id="PS51456"/>
    </source>
</evidence>
<dbReference type="GO" id="GO:0005524">
    <property type="term" value="F:ATP binding"/>
    <property type="evidence" value="ECO:0007669"/>
    <property type="project" value="UniProtKB-KW"/>
</dbReference>
<protein>
    <submittedName>
        <fullName evidence="6">Class V myosin</fullName>
    </submittedName>
</protein>
<dbReference type="EMBL" id="MVGC01004468">
    <property type="protein sequence ID" value="RJE16494.1"/>
    <property type="molecule type" value="Genomic_DNA"/>
</dbReference>
<dbReference type="PANTHER" id="PTHR13140">
    <property type="entry name" value="MYOSIN"/>
    <property type="match status" value="1"/>
</dbReference>
<proteinExistence type="inferred from homology"/>
<accession>A0A3A2ZAM3</accession>
<comment type="similarity">
    <text evidence="4">Belongs to the TRAFAC class myosin-kinesin ATPase superfamily. Myosin family.</text>
</comment>
<dbReference type="SUPFAM" id="SSF52540">
    <property type="entry name" value="P-loop containing nucleoside triphosphate hydrolases"/>
    <property type="match status" value="1"/>
</dbReference>
<feature type="domain" description="Myosin motor" evidence="5">
    <location>
        <begin position="1"/>
        <end position="83"/>
    </location>
</feature>
<evidence type="ECO:0000313" key="7">
    <source>
        <dbReference type="Proteomes" id="UP000266188"/>
    </source>
</evidence>
<dbReference type="GO" id="GO:0000146">
    <property type="term" value="F:microfilament motor activity"/>
    <property type="evidence" value="ECO:0007669"/>
    <property type="project" value="TreeGrafter"/>
</dbReference>
<keyword evidence="1" id="KW-0547">Nucleotide-binding</keyword>
<comment type="caution">
    <text evidence="4">Lacks conserved residue(s) required for the propagation of feature annotation.</text>
</comment>
<dbReference type="GO" id="GO:0051015">
    <property type="term" value="F:actin filament binding"/>
    <property type="evidence" value="ECO:0007669"/>
    <property type="project" value="TreeGrafter"/>
</dbReference>
<keyword evidence="2" id="KW-0067">ATP-binding</keyword>
<dbReference type="PROSITE" id="PS51456">
    <property type="entry name" value="MYOSIN_MOTOR"/>
    <property type="match status" value="1"/>
</dbReference>
<dbReference type="STRING" id="2070753.A0A3A2ZAM3"/>
<dbReference type="AlphaFoldDB" id="A0A3A2ZAM3"/>
<evidence type="ECO:0000313" key="6">
    <source>
        <dbReference type="EMBL" id="RJE16494.1"/>
    </source>
</evidence>
<dbReference type="PANTHER" id="PTHR13140:SF706">
    <property type="entry name" value="DILUTE CLASS UNCONVENTIONAL MYOSIN, ISOFORM C"/>
    <property type="match status" value="1"/>
</dbReference>
<name>A0A3A2ZAM3_9EURO</name>
<keyword evidence="7" id="KW-1185">Reference proteome</keyword>
<organism evidence="6 7">
    <name type="scientific">Aspergillus sclerotialis</name>
    <dbReference type="NCBI Taxonomy" id="2070753"/>
    <lineage>
        <taxon>Eukaryota</taxon>
        <taxon>Fungi</taxon>
        <taxon>Dikarya</taxon>
        <taxon>Ascomycota</taxon>
        <taxon>Pezizomycotina</taxon>
        <taxon>Eurotiomycetes</taxon>
        <taxon>Eurotiomycetidae</taxon>
        <taxon>Eurotiales</taxon>
        <taxon>Aspergillaceae</taxon>
        <taxon>Aspergillus</taxon>
        <taxon>Aspergillus subgen. Polypaecilum</taxon>
    </lineage>
</organism>
<dbReference type="GO" id="GO:0007015">
    <property type="term" value="P:actin filament organization"/>
    <property type="evidence" value="ECO:0007669"/>
    <property type="project" value="TreeGrafter"/>
</dbReference>
<gene>
    <name evidence="6" type="ORF">PHISCL_11169</name>
</gene>
<evidence type="ECO:0000256" key="1">
    <source>
        <dbReference type="ARBA" id="ARBA00022741"/>
    </source>
</evidence>
<dbReference type="Proteomes" id="UP000266188">
    <property type="component" value="Unassembled WGS sequence"/>
</dbReference>
<sequence length="83" mass="9476">MGSDEQFATKLHHNFAADKQKFYKKPRFGRSAFTICHYAVDVTYESDGFIEKNRDTVPDEHMEVLRNSSSSFVKEILDTAAAV</sequence>
<dbReference type="Pfam" id="PF00063">
    <property type="entry name" value="Myosin_head"/>
    <property type="match status" value="1"/>
</dbReference>
<dbReference type="InterPro" id="IPR001609">
    <property type="entry name" value="Myosin_head_motor_dom-like"/>
</dbReference>
<dbReference type="Gene3D" id="1.20.58.530">
    <property type="match status" value="1"/>
</dbReference>
<keyword evidence="4" id="KW-0505">Motor protein</keyword>
<keyword evidence="4" id="KW-0518">Myosin</keyword>
<evidence type="ECO:0000256" key="4">
    <source>
        <dbReference type="PROSITE-ProRule" id="PRU00782"/>
    </source>
</evidence>